<evidence type="ECO:0000256" key="7">
    <source>
        <dbReference type="ARBA" id="ARBA00023186"/>
    </source>
</evidence>
<dbReference type="Gene3D" id="3.30.70.1050">
    <property type="entry name" value="Trigger factor ribosome-binding domain"/>
    <property type="match status" value="1"/>
</dbReference>
<evidence type="ECO:0000256" key="8">
    <source>
        <dbReference type="ARBA" id="ARBA00023235"/>
    </source>
</evidence>
<evidence type="ECO:0000256" key="6">
    <source>
        <dbReference type="ARBA" id="ARBA00023110"/>
    </source>
</evidence>
<evidence type="ECO:0000256" key="4">
    <source>
        <dbReference type="ARBA" id="ARBA00016902"/>
    </source>
</evidence>
<dbReference type="EMBL" id="JBHRTI010000003">
    <property type="protein sequence ID" value="MFC3147033.1"/>
    <property type="molecule type" value="Genomic_DNA"/>
</dbReference>
<evidence type="ECO:0000256" key="11">
    <source>
        <dbReference type="HAMAP-Rule" id="MF_00303"/>
    </source>
</evidence>
<dbReference type="InterPro" id="IPR046357">
    <property type="entry name" value="PPIase_dom_sf"/>
</dbReference>
<evidence type="ECO:0000256" key="3">
    <source>
        <dbReference type="ARBA" id="ARBA00013194"/>
    </source>
</evidence>
<evidence type="ECO:0000313" key="16">
    <source>
        <dbReference type="Proteomes" id="UP001595556"/>
    </source>
</evidence>
<dbReference type="SUPFAM" id="SSF102735">
    <property type="entry name" value="Trigger factor ribosome-binding domain"/>
    <property type="match status" value="1"/>
</dbReference>
<evidence type="ECO:0000313" key="15">
    <source>
        <dbReference type="EMBL" id="MFC3147033.1"/>
    </source>
</evidence>
<dbReference type="InterPro" id="IPR036611">
    <property type="entry name" value="Trigger_fac_ribosome-bd_sf"/>
</dbReference>
<comment type="subcellular location">
    <subcellularLocation>
        <location evidence="11">Cytoplasm</location>
    </subcellularLocation>
    <text evidence="11">About half TF is bound to the ribosome near the polypeptide exit tunnel while the other half is free in the cytoplasm.</text>
</comment>
<dbReference type="GO" id="GO:0003755">
    <property type="term" value="F:peptidyl-prolyl cis-trans isomerase activity"/>
    <property type="evidence" value="ECO:0007669"/>
    <property type="project" value="UniProtKB-EC"/>
</dbReference>
<dbReference type="InterPro" id="IPR008881">
    <property type="entry name" value="Trigger_fac_ribosome-bd_bac"/>
</dbReference>
<keyword evidence="16" id="KW-1185">Reference proteome</keyword>
<comment type="function">
    <text evidence="11">Involved in protein export. Acts as a chaperone by maintaining the newly synthesized protein in an open conformation. Functions as a peptidyl-prolyl cis-trans isomerase.</text>
</comment>
<dbReference type="PANTHER" id="PTHR30560:SF3">
    <property type="entry name" value="TRIGGER FACTOR-LIKE PROTEIN TIG, CHLOROPLASTIC"/>
    <property type="match status" value="1"/>
</dbReference>
<evidence type="ECO:0000259" key="14">
    <source>
        <dbReference type="PROSITE" id="PS50059"/>
    </source>
</evidence>
<evidence type="ECO:0000256" key="13">
    <source>
        <dbReference type="RuleBase" id="RU003914"/>
    </source>
</evidence>
<keyword evidence="6 11" id="KW-0697">Rotamase</keyword>
<keyword evidence="7 11" id="KW-0143">Chaperone</keyword>
<evidence type="ECO:0000256" key="10">
    <source>
        <dbReference type="ARBA" id="ARBA00029986"/>
    </source>
</evidence>
<sequence length="437" mass="47996">MTAAIETLSAIERRVALDVPLADVNREVESRLRRLQRTVRMSGFRPGKVPFGLVQRQYGYEVQMEVLNDKVGEAFNSVVSENKLRVAGMPKVEPINAEGEAAAEAAKFTATFEVYPEIKFGDFKSATVERVVCTVGDAEVDKTIDILRKQRANYAAVDRGIQTDDRITCNFTGTIDGVEFKGGQATDFSFVSGAKRMLPEFEAAALGLKAGESKTFDLAFPADYHGADVAGKTAAFKLDITKVEAPQLPPVDSEFAKTLGIADGDVTKMREEIRANLQREVAARTRNQTKESVMNAMLKVAEFEVPKALVGNETGRLAENARADLAARGMKVDSLPFPPDVFQAQAERRVRLGLILAELVKVNGLTAKQEQLRAKIEETAQSYENPAEVLQWYFKDKQRLADVEAVVLEDNVVEWALGQTTVVDKPVAFDELMGNAA</sequence>
<evidence type="ECO:0000256" key="1">
    <source>
        <dbReference type="ARBA" id="ARBA00000971"/>
    </source>
</evidence>
<dbReference type="RefSeq" id="WP_377301731.1">
    <property type="nucleotide sequence ID" value="NZ_CP180191.1"/>
</dbReference>
<dbReference type="Pfam" id="PF05698">
    <property type="entry name" value="Trigger_C"/>
    <property type="match status" value="1"/>
</dbReference>
<comment type="catalytic activity">
    <reaction evidence="1 11 12">
        <text>[protein]-peptidylproline (omega=180) = [protein]-peptidylproline (omega=0)</text>
        <dbReference type="Rhea" id="RHEA:16237"/>
        <dbReference type="Rhea" id="RHEA-COMP:10747"/>
        <dbReference type="Rhea" id="RHEA-COMP:10748"/>
        <dbReference type="ChEBI" id="CHEBI:83833"/>
        <dbReference type="ChEBI" id="CHEBI:83834"/>
        <dbReference type="EC" id="5.2.1.8"/>
    </reaction>
</comment>
<dbReference type="HAMAP" id="MF_00303">
    <property type="entry name" value="Trigger_factor_Tig"/>
    <property type="match status" value="1"/>
</dbReference>
<evidence type="ECO:0000256" key="5">
    <source>
        <dbReference type="ARBA" id="ARBA00022618"/>
    </source>
</evidence>
<dbReference type="Pfam" id="PF05697">
    <property type="entry name" value="Trigger_N"/>
    <property type="match status" value="1"/>
</dbReference>
<dbReference type="InterPro" id="IPR027304">
    <property type="entry name" value="Trigger_fact/SurA_dom_sf"/>
</dbReference>
<proteinExistence type="inferred from homology"/>
<name>A0ABV7GZD3_9BURK</name>
<dbReference type="Gene3D" id="3.10.50.40">
    <property type="match status" value="1"/>
</dbReference>
<evidence type="ECO:0000256" key="9">
    <source>
        <dbReference type="ARBA" id="ARBA00023306"/>
    </source>
</evidence>
<dbReference type="Pfam" id="PF00254">
    <property type="entry name" value="FKBP_C"/>
    <property type="match status" value="1"/>
</dbReference>
<keyword evidence="9 11" id="KW-0131">Cell cycle</keyword>
<dbReference type="InterPro" id="IPR037041">
    <property type="entry name" value="Trigger_fac_C_sf"/>
</dbReference>
<dbReference type="EC" id="5.2.1.8" evidence="3 11"/>
<dbReference type="InterPro" id="IPR008880">
    <property type="entry name" value="Trigger_fac_C"/>
</dbReference>
<comment type="caution">
    <text evidence="15">The sequence shown here is derived from an EMBL/GenBank/DDBJ whole genome shotgun (WGS) entry which is preliminary data.</text>
</comment>
<evidence type="ECO:0000256" key="2">
    <source>
        <dbReference type="ARBA" id="ARBA00005464"/>
    </source>
</evidence>
<comment type="similarity">
    <text evidence="2 11 13">Belongs to the FKBP-type PPIase family. Tig subfamily.</text>
</comment>
<keyword evidence="5 11" id="KW-0132">Cell division</keyword>
<dbReference type="PIRSF" id="PIRSF003095">
    <property type="entry name" value="Trigger_factor"/>
    <property type="match status" value="1"/>
</dbReference>
<protein>
    <recommendedName>
        <fullName evidence="4 11">Trigger factor</fullName>
        <shortName evidence="11">TF</shortName>
        <ecNumber evidence="3 11">5.2.1.8</ecNumber>
    </recommendedName>
    <alternativeName>
        <fullName evidence="10 11">PPIase</fullName>
    </alternativeName>
</protein>
<dbReference type="PROSITE" id="PS50059">
    <property type="entry name" value="FKBP_PPIASE"/>
    <property type="match status" value="1"/>
</dbReference>
<dbReference type="InterPro" id="IPR005215">
    <property type="entry name" value="Trig_fac"/>
</dbReference>
<keyword evidence="8 11" id="KW-0413">Isomerase</keyword>
<feature type="domain" description="PPIase FKBP-type" evidence="14">
    <location>
        <begin position="164"/>
        <end position="249"/>
    </location>
</feature>
<dbReference type="SUPFAM" id="SSF109998">
    <property type="entry name" value="Triger factor/SurA peptide-binding domain-like"/>
    <property type="match status" value="1"/>
</dbReference>
<organism evidence="15 16">
    <name type="scientific">Piscinibacterium candidicorallinum</name>
    <dbReference type="NCBI Taxonomy" id="1793872"/>
    <lineage>
        <taxon>Bacteria</taxon>
        <taxon>Pseudomonadati</taxon>
        <taxon>Pseudomonadota</taxon>
        <taxon>Betaproteobacteria</taxon>
        <taxon>Burkholderiales</taxon>
        <taxon>Piscinibacterium</taxon>
    </lineage>
</organism>
<dbReference type="PANTHER" id="PTHR30560">
    <property type="entry name" value="TRIGGER FACTOR CHAPERONE AND PEPTIDYL-PROLYL CIS/TRANS ISOMERASE"/>
    <property type="match status" value="1"/>
</dbReference>
<gene>
    <name evidence="11 15" type="primary">tig</name>
    <name evidence="15" type="ORF">ACFOEN_05170</name>
</gene>
<dbReference type="NCBIfam" id="TIGR00115">
    <property type="entry name" value="tig"/>
    <property type="match status" value="1"/>
</dbReference>
<keyword evidence="11" id="KW-0963">Cytoplasm</keyword>
<accession>A0ABV7GZD3</accession>
<dbReference type="Gene3D" id="1.10.3120.10">
    <property type="entry name" value="Trigger factor, C-terminal domain"/>
    <property type="match status" value="1"/>
</dbReference>
<dbReference type="Proteomes" id="UP001595556">
    <property type="component" value="Unassembled WGS sequence"/>
</dbReference>
<reference evidence="16" key="1">
    <citation type="journal article" date="2019" name="Int. J. Syst. Evol. Microbiol.">
        <title>The Global Catalogue of Microorganisms (GCM) 10K type strain sequencing project: providing services to taxonomists for standard genome sequencing and annotation.</title>
        <authorList>
            <consortium name="The Broad Institute Genomics Platform"/>
            <consortium name="The Broad Institute Genome Sequencing Center for Infectious Disease"/>
            <person name="Wu L."/>
            <person name="Ma J."/>
        </authorList>
    </citation>
    <scope>NUCLEOTIDE SEQUENCE [LARGE SCALE GENOMIC DNA]</scope>
    <source>
        <strain evidence="16">KCTC 52168</strain>
    </source>
</reference>
<evidence type="ECO:0000256" key="12">
    <source>
        <dbReference type="PROSITE-ProRule" id="PRU00277"/>
    </source>
</evidence>
<dbReference type="InterPro" id="IPR001179">
    <property type="entry name" value="PPIase_FKBP_dom"/>
</dbReference>
<dbReference type="SUPFAM" id="SSF54534">
    <property type="entry name" value="FKBP-like"/>
    <property type="match status" value="1"/>
</dbReference>
<comment type="domain">
    <text evidence="11">Consists of 3 domains; the N-terminus binds the ribosome, the middle domain has PPIase activity, while the C-terminus has intrinsic chaperone activity on its own.</text>
</comment>